<organism evidence="2 3">
    <name type="scientific">Hibiscus syriacus</name>
    <name type="common">Rose of Sharon</name>
    <dbReference type="NCBI Taxonomy" id="106335"/>
    <lineage>
        <taxon>Eukaryota</taxon>
        <taxon>Viridiplantae</taxon>
        <taxon>Streptophyta</taxon>
        <taxon>Embryophyta</taxon>
        <taxon>Tracheophyta</taxon>
        <taxon>Spermatophyta</taxon>
        <taxon>Magnoliopsida</taxon>
        <taxon>eudicotyledons</taxon>
        <taxon>Gunneridae</taxon>
        <taxon>Pentapetalae</taxon>
        <taxon>rosids</taxon>
        <taxon>malvids</taxon>
        <taxon>Malvales</taxon>
        <taxon>Malvaceae</taxon>
        <taxon>Malvoideae</taxon>
        <taxon>Hibiscus</taxon>
    </lineage>
</organism>
<accession>A0A6A3AUC2</accession>
<dbReference type="EMBL" id="VEPZ02000947">
    <property type="protein sequence ID" value="KAE8708314.1"/>
    <property type="molecule type" value="Genomic_DNA"/>
</dbReference>
<evidence type="ECO:0000313" key="2">
    <source>
        <dbReference type="EMBL" id="KAE8708314.1"/>
    </source>
</evidence>
<name>A0A6A3AUC2_HIBSY</name>
<evidence type="ECO:0000256" key="1">
    <source>
        <dbReference type="SAM" id="Phobius"/>
    </source>
</evidence>
<reference evidence="2" key="1">
    <citation type="submission" date="2019-09" db="EMBL/GenBank/DDBJ databases">
        <title>Draft genome information of white flower Hibiscus syriacus.</title>
        <authorList>
            <person name="Kim Y.-M."/>
        </authorList>
    </citation>
    <scope>NUCLEOTIDE SEQUENCE [LARGE SCALE GENOMIC DNA]</scope>
    <source>
        <strain evidence="2">YM2019G1</strain>
    </source>
</reference>
<comment type="caution">
    <text evidence="2">The sequence shown here is derived from an EMBL/GenBank/DDBJ whole genome shotgun (WGS) entry which is preliminary data.</text>
</comment>
<gene>
    <name evidence="2" type="ORF">F3Y22_tig00110347pilonHSYRG00084</name>
</gene>
<proteinExistence type="predicted"/>
<dbReference type="AlphaFoldDB" id="A0A6A3AUC2"/>
<evidence type="ECO:0000313" key="3">
    <source>
        <dbReference type="Proteomes" id="UP000436088"/>
    </source>
</evidence>
<keyword evidence="1" id="KW-1133">Transmembrane helix</keyword>
<sequence>MIASGIVHLLSRVMWFTVYVLGGVVARDLFPRVLCMRSVLVENWEVSGWLTRTGSMRILLTSTLRLSWLMLHTMLSAMTQELTGSAIQFTNTESFEGSHLLVRKTGVCTGRATYTTRTDLHTEQPGRETTHFPFVATAEFVLLGFLLLPLFVLEAIILSLKVLKF</sequence>
<keyword evidence="1" id="KW-0472">Membrane</keyword>
<keyword evidence="1" id="KW-0812">Transmembrane</keyword>
<keyword evidence="3" id="KW-1185">Reference proteome</keyword>
<dbReference type="Proteomes" id="UP000436088">
    <property type="component" value="Unassembled WGS sequence"/>
</dbReference>
<feature type="transmembrane region" description="Helical" evidence="1">
    <location>
        <begin position="140"/>
        <end position="163"/>
    </location>
</feature>
<protein>
    <submittedName>
        <fullName evidence="2">Uncharacterized protein</fullName>
    </submittedName>
</protein>